<evidence type="ECO:0000256" key="3">
    <source>
        <dbReference type="ARBA" id="ARBA00022692"/>
    </source>
</evidence>
<dbReference type="PRINTS" id="PR00109">
    <property type="entry name" value="TYRKINASE"/>
</dbReference>
<feature type="chain" id="PRO_5034484328" evidence="14">
    <location>
        <begin position="24"/>
        <end position="938"/>
    </location>
</feature>
<evidence type="ECO:0000256" key="14">
    <source>
        <dbReference type="SAM" id="SignalP"/>
    </source>
</evidence>
<dbReference type="GO" id="GO:0038062">
    <property type="term" value="F:protein tyrosine kinase collagen receptor activity"/>
    <property type="evidence" value="ECO:0007669"/>
    <property type="project" value="TreeGrafter"/>
</dbReference>
<organism evidence="17">
    <name type="scientific">Cacopsylla melanoneura</name>
    <dbReference type="NCBI Taxonomy" id="428564"/>
    <lineage>
        <taxon>Eukaryota</taxon>
        <taxon>Metazoa</taxon>
        <taxon>Ecdysozoa</taxon>
        <taxon>Arthropoda</taxon>
        <taxon>Hexapoda</taxon>
        <taxon>Insecta</taxon>
        <taxon>Pterygota</taxon>
        <taxon>Neoptera</taxon>
        <taxon>Paraneoptera</taxon>
        <taxon>Hemiptera</taxon>
        <taxon>Sternorrhyncha</taxon>
        <taxon>Psylloidea</taxon>
        <taxon>Psyllidae</taxon>
        <taxon>Psyllinae</taxon>
        <taxon>Cacopsylla</taxon>
    </lineage>
</organism>
<evidence type="ECO:0000256" key="4">
    <source>
        <dbReference type="ARBA" id="ARBA00022729"/>
    </source>
</evidence>
<dbReference type="Pfam" id="PF21114">
    <property type="entry name" value="DDR1-2_DS-like"/>
    <property type="match status" value="1"/>
</dbReference>
<accession>A0A8D9F3N1</accession>
<comment type="similarity">
    <text evidence="12">Belongs to the protein kinase superfamily. Tyr protein kinase family. Insulin receptor subfamily.</text>
</comment>
<keyword evidence="5" id="KW-0547">Nucleotide-binding</keyword>
<keyword evidence="11" id="KW-0325">Glycoprotein</keyword>
<keyword evidence="10 17" id="KW-0675">Receptor</keyword>
<dbReference type="GO" id="GO:0048680">
    <property type="term" value="P:positive regulation of axon regeneration"/>
    <property type="evidence" value="ECO:0007669"/>
    <property type="project" value="UniProtKB-ARBA"/>
</dbReference>
<dbReference type="InterPro" id="IPR001245">
    <property type="entry name" value="Ser-Thr/Tyr_kinase_cat_dom"/>
</dbReference>
<keyword evidence="4 14" id="KW-0732">Signal</keyword>
<evidence type="ECO:0000259" key="15">
    <source>
        <dbReference type="PROSITE" id="PS50011"/>
    </source>
</evidence>
<evidence type="ECO:0000256" key="1">
    <source>
        <dbReference type="ARBA" id="ARBA00004251"/>
    </source>
</evidence>
<dbReference type="FunFam" id="1.10.510.10:FF:001798">
    <property type="entry name" value="Uncharacterized protein"/>
    <property type="match status" value="1"/>
</dbReference>
<keyword evidence="3 13" id="KW-0812">Transmembrane</keyword>
<dbReference type="Gene3D" id="1.10.510.10">
    <property type="entry name" value="Transferase(Phosphotransferase) domain 1"/>
    <property type="match status" value="1"/>
</dbReference>
<reference evidence="17" key="1">
    <citation type="submission" date="2021-05" db="EMBL/GenBank/DDBJ databases">
        <authorList>
            <person name="Alioto T."/>
            <person name="Alioto T."/>
            <person name="Gomez Garrido J."/>
        </authorList>
    </citation>
    <scope>NUCLEOTIDE SEQUENCE</scope>
</reference>
<dbReference type="FunFam" id="2.60.120.260:FF:000007">
    <property type="entry name" value="Discoidin domain receptor tyrosine kinase 1"/>
    <property type="match status" value="1"/>
</dbReference>
<dbReference type="InterPro" id="IPR008266">
    <property type="entry name" value="Tyr_kinase_AS"/>
</dbReference>
<evidence type="ECO:0000256" key="5">
    <source>
        <dbReference type="ARBA" id="ARBA00022741"/>
    </source>
</evidence>
<dbReference type="InterPro" id="IPR000421">
    <property type="entry name" value="FA58C"/>
</dbReference>
<keyword evidence="8 13" id="KW-0472">Membrane</keyword>
<feature type="domain" description="Protein kinase" evidence="15">
    <location>
        <begin position="643"/>
        <end position="927"/>
    </location>
</feature>
<sequence>MSDLCLTFVFILFLSSTILSSEGESSTQEECRSPLGMEEGKIPDHAITASSSYELKSVGPQNARIRNEKNGGAWCPKAQISSDVHEYLEINLMRSHLITLTETQGRFGNGQGQEYAEGFLVEYWRDSLNRWIIYNENGSKILSGNINTYLEVRQELVFPFVAQKVRFIPYSVYPRTVCMRVELYGCTWEQNLISYSVIKPDTEFSDLSYDGDVTGRMLTKGLGQLADGLYGADDFILEDHLNSFGSRWVGWPDDLLNGHPLEIVFEFDSVQAFSSMSLHTNHLPTRDVQVFSAVKIFFSLDGKVWQSNYSPVKETPNPDLFPKNRTAFNVVVGLKNRVSRFAKVQLYFKARWILLSEVSFDSNTRNLTEDLMTQYYAQDKPVRDLGDAKVTINHHRTTVSSQSPDTVTYVGVIAGMFAMILLVLGCTVLFLVRRGRKKVALLHKHSALMNGTTPGVTMNMKEMQMHMTTPIIKPTNTNKTIKKSNKIYGVKNMVGEESEDSENSSLYHEPYKLMSSGKQEYGCLISCKKTTLTSSKSNGDCTDFTSVNSFNVGGIGGEDGIKFSSPCLFDISSNLHSTGGKPNKRLNKSMSATLPLENYYAATDIIKTERREQHLTPGKFTPLKLPDGQLSDCHLLEIARQRLRIIEKLGEGRSGLLHLCETDGIPVDSSDGTSTYHKKHQVLVKSLWRASQDSTKKEFIREATWMCSLKDPNLVRVIGVCSTEDPISSVQEYCEFGDLSTFLQIHNCNSQDNPAISYGCLIFMATQIASGMKYLESRDIVHRDLSARNCMVGKNSDQDLLIKISDHAMYCSHYESDYYLSDTKSRLPIRWMAWESLLLGKNTTKSDVWSFAVTLWEILVHCNQRPYAELTNEQVIENCSHWYQSDGLQKYLPRPSSCQKEIFDLMLECWKTHDADRPRFSEIHLFLQRKNLGFVPTL</sequence>
<dbReference type="SUPFAM" id="SSF56112">
    <property type="entry name" value="Protein kinase-like (PK-like)"/>
    <property type="match status" value="1"/>
</dbReference>
<dbReference type="Gene3D" id="2.60.120.1190">
    <property type="match status" value="1"/>
</dbReference>
<dbReference type="SMART" id="SM00231">
    <property type="entry name" value="FA58C"/>
    <property type="match status" value="1"/>
</dbReference>
<dbReference type="InterPro" id="IPR008979">
    <property type="entry name" value="Galactose-bd-like_sf"/>
</dbReference>
<name>A0A8D9F3N1_9HEMI</name>
<dbReference type="PROSITE" id="PS50022">
    <property type="entry name" value="FA58C_3"/>
    <property type="match status" value="1"/>
</dbReference>
<dbReference type="PANTHER" id="PTHR24416">
    <property type="entry name" value="TYROSINE-PROTEIN KINASE RECEPTOR"/>
    <property type="match status" value="1"/>
</dbReference>
<dbReference type="Pfam" id="PF07714">
    <property type="entry name" value="PK_Tyr_Ser-Thr"/>
    <property type="match status" value="1"/>
</dbReference>
<dbReference type="Pfam" id="PF00754">
    <property type="entry name" value="F5_F8_type_C"/>
    <property type="match status" value="1"/>
</dbReference>
<dbReference type="Gene3D" id="2.60.120.260">
    <property type="entry name" value="Galactose-binding domain-like"/>
    <property type="match status" value="1"/>
</dbReference>
<keyword evidence="9" id="KW-1015">Disulfide bond</keyword>
<proteinExistence type="inferred from homology"/>
<feature type="signal peptide" evidence="14">
    <location>
        <begin position="1"/>
        <end position="23"/>
    </location>
</feature>
<dbReference type="GO" id="GO:0005524">
    <property type="term" value="F:ATP binding"/>
    <property type="evidence" value="ECO:0007669"/>
    <property type="project" value="UniProtKB-KW"/>
</dbReference>
<dbReference type="SUPFAM" id="SSF49785">
    <property type="entry name" value="Galactose-binding domain-like"/>
    <property type="match status" value="1"/>
</dbReference>
<dbReference type="InterPro" id="IPR011009">
    <property type="entry name" value="Kinase-like_dom_sf"/>
</dbReference>
<dbReference type="InterPro" id="IPR000719">
    <property type="entry name" value="Prot_kinase_dom"/>
</dbReference>
<dbReference type="AlphaFoldDB" id="A0A8D9F3N1"/>
<evidence type="ECO:0000256" key="9">
    <source>
        <dbReference type="ARBA" id="ARBA00023157"/>
    </source>
</evidence>
<protein>
    <submittedName>
        <fullName evidence="17">Epithelial discoidin domain-containing receptor 1</fullName>
    </submittedName>
</protein>
<dbReference type="InterPro" id="IPR050122">
    <property type="entry name" value="RTK"/>
</dbReference>
<evidence type="ECO:0000256" key="12">
    <source>
        <dbReference type="ARBA" id="ARBA00061639"/>
    </source>
</evidence>
<evidence type="ECO:0000256" key="8">
    <source>
        <dbReference type="ARBA" id="ARBA00023136"/>
    </source>
</evidence>
<dbReference type="GO" id="GO:0043235">
    <property type="term" value="C:receptor complex"/>
    <property type="evidence" value="ECO:0007669"/>
    <property type="project" value="TreeGrafter"/>
</dbReference>
<feature type="domain" description="F5/8 type C" evidence="16">
    <location>
        <begin position="31"/>
        <end position="186"/>
    </location>
</feature>
<dbReference type="CDD" id="cd00057">
    <property type="entry name" value="FA58C"/>
    <property type="match status" value="1"/>
</dbReference>
<dbReference type="PROSITE" id="PS00109">
    <property type="entry name" value="PROTEIN_KINASE_TYR"/>
    <property type="match status" value="1"/>
</dbReference>
<dbReference type="GO" id="GO:0051897">
    <property type="term" value="P:positive regulation of phosphatidylinositol 3-kinase/protein kinase B signal transduction"/>
    <property type="evidence" value="ECO:0007669"/>
    <property type="project" value="TreeGrafter"/>
</dbReference>
<dbReference type="PROSITE" id="PS01286">
    <property type="entry name" value="FA58C_2"/>
    <property type="match status" value="1"/>
</dbReference>
<dbReference type="PROSITE" id="PS50011">
    <property type="entry name" value="PROTEIN_KINASE_DOM"/>
    <property type="match status" value="1"/>
</dbReference>
<dbReference type="InterPro" id="IPR048525">
    <property type="entry name" value="DDR1-2_DS-like"/>
</dbReference>
<evidence type="ECO:0000256" key="10">
    <source>
        <dbReference type="ARBA" id="ARBA00023170"/>
    </source>
</evidence>
<evidence type="ECO:0000256" key="2">
    <source>
        <dbReference type="ARBA" id="ARBA00022475"/>
    </source>
</evidence>
<comment type="subcellular location">
    <subcellularLocation>
        <location evidence="1">Cell membrane</location>
        <topology evidence="1">Single-pass type I membrane protein</topology>
    </subcellularLocation>
</comment>
<evidence type="ECO:0000256" key="6">
    <source>
        <dbReference type="ARBA" id="ARBA00022840"/>
    </source>
</evidence>
<keyword evidence="7 13" id="KW-1133">Transmembrane helix</keyword>
<dbReference type="GO" id="GO:0005886">
    <property type="term" value="C:plasma membrane"/>
    <property type="evidence" value="ECO:0007669"/>
    <property type="project" value="UniProtKB-SubCell"/>
</dbReference>
<feature type="transmembrane region" description="Helical" evidence="13">
    <location>
        <begin position="409"/>
        <end position="432"/>
    </location>
</feature>
<evidence type="ECO:0000256" key="11">
    <source>
        <dbReference type="ARBA" id="ARBA00023180"/>
    </source>
</evidence>
<dbReference type="GO" id="GO:0005518">
    <property type="term" value="F:collagen binding"/>
    <property type="evidence" value="ECO:0007669"/>
    <property type="project" value="TreeGrafter"/>
</dbReference>
<evidence type="ECO:0000259" key="16">
    <source>
        <dbReference type="PROSITE" id="PS50022"/>
    </source>
</evidence>
<dbReference type="PANTHER" id="PTHR24416:SF580">
    <property type="entry name" value="DISCOIDIN DOMAIN RECEPTOR, ISOFORM F"/>
    <property type="match status" value="1"/>
</dbReference>
<keyword evidence="2" id="KW-1003">Cell membrane</keyword>
<dbReference type="Gene3D" id="3.30.200.20">
    <property type="entry name" value="Phosphorylase Kinase, domain 1"/>
    <property type="match status" value="1"/>
</dbReference>
<dbReference type="EMBL" id="HBUF01600659">
    <property type="protein sequence ID" value="CAG6776051.1"/>
    <property type="molecule type" value="Transcribed_RNA"/>
</dbReference>
<keyword evidence="6" id="KW-0067">ATP-binding</keyword>
<evidence type="ECO:0000256" key="13">
    <source>
        <dbReference type="SAM" id="Phobius"/>
    </source>
</evidence>
<evidence type="ECO:0000256" key="7">
    <source>
        <dbReference type="ARBA" id="ARBA00022989"/>
    </source>
</evidence>
<evidence type="ECO:0000313" key="17">
    <source>
        <dbReference type="EMBL" id="CAG6776051.1"/>
    </source>
</evidence>